<feature type="binding site" evidence="14">
    <location>
        <position position="104"/>
    </location>
    <ligand>
        <name>L-threonine</name>
        <dbReference type="ChEBI" id="CHEBI:57926"/>
    </ligand>
</feature>
<evidence type="ECO:0000256" key="1">
    <source>
        <dbReference type="ARBA" id="ARBA00004496"/>
    </source>
</evidence>
<dbReference type="InterPro" id="IPR017945">
    <property type="entry name" value="DHBP_synth_RibB-like_a/b_dom"/>
</dbReference>
<dbReference type="GO" id="GO:0003725">
    <property type="term" value="F:double-stranded RNA binding"/>
    <property type="evidence" value="ECO:0007669"/>
    <property type="project" value="UniProtKB-UniRule"/>
</dbReference>
<dbReference type="PANTHER" id="PTHR17490">
    <property type="entry name" value="SUA5"/>
    <property type="match status" value="1"/>
</dbReference>
<evidence type="ECO:0000256" key="2">
    <source>
        <dbReference type="ARBA" id="ARBA00007663"/>
    </source>
</evidence>
<dbReference type="OMA" id="RTLDEGP"/>
<dbReference type="Proteomes" id="UP000054408">
    <property type="component" value="Unassembled WGS sequence"/>
</dbReference>
<keyword evidence="9 13" id="KW-0547">Nucleotide-binding</keyword>
<dbReference type="GO" id="GO:0005524">
    <property type="term" value="F:ATP binding"/>
    <property type="evidence" value="ECO:0007669"/>
    <property type="project" value="UniProtKB-UniRule"/>
</dbReference>
<keyword evidence="7 13" id="KW-0819">tRNA processing</keyword>
<evidence type="ECO:0000259" key="15">
    <source>
        <dbReference type="PROSITE" id="PS51163"/>
    </source>
</evidence>
<dbReference type="RefSeq" id="XP_013754758.1">
    <property type="nucleotide sequence ID" value="XM_013899304.1"/>
</dbReference>
<dbReference type="Gene3D" id="3.90.870.10">
    <property type="entry name" value="DHBP synthase"/>
    <property type="match status" value="1"/>
</dbReference>
<dbReference type="InterPro" id="IPR005145">
    <property type="entry name" value="Sua5_C"/>
</dbReference>
<protein>
    <recommendedName>
        <fullName evidence="4 13">Threonylcarbamoyl-AMP synthase</fullName>
        <shortName evidence="13">TC-AMP synthase</shortName>
        <ecNumber evidence="3 13">2.7.7.87</ecNumber>
    </recommendedName>
    <alternativeName>
        <fullName evidence="11 13">L-threonylcarbamoyladenylate synthase</fullName>
    </alternativeName>
</protein>
<evidence type="ECO:0000256" key="11">
    <source>
        <dbReference type="ARBA" id="ARBA00029774"/>
    </source>
</evidence>
<dbReference type="EC" id="2.7.7.87" evidence="3 13"/>
<accession>A0A0L0DLH4</accession>
<keyword evidence="6 13" id="KW-0808">Transferase</keyword>
<evidence type="ECO:0000256" key="7">
    <source>
        <dbReference type="ARBA" id="ARBA00022694"/>
    </source>
</evidence>
<dbReference type="eggNOG" id="KOG3051">
    <property type="taxonomic scope" value="Eukaryota"/>
</dbReference>
<dbReference type="PROSITE" id="PS51163">
    <property type="entry name" value="YRDC"/>
    <property type="match status" value="1"/>
</dbReference>
<dbReference type="PIRSF" id="PIRSF004930">
    <property type="entry name" value="Tln_factor_SUA5"/>
    <property type="match status" value="1"/>
</dbReference>
<comment type="function">
    <text evidence="13">Required for the formation of a threonylcarbamoyl group on adenosine at position 37 (t(6)A37) in tRNAs that read codons beginning with adenine.</text>
</comment>
<feature type="binding site" evidence="14">
    <location>
        <position position="99"/>
    </location>
    <ligand>
        <name>ATP</name>
        <dbReference type="ChEBI" id="CHEBI:30616"/>
    </ligand>
</feature>
<evidence type="ECO:0000256" key="3">
    <source>
        <dbReference type="ARBA" id="ARBA00012584"/>
    </source>
</evidence>
<feature type="binding site" evidence="14">
    <location>
        <position position="184"/>
    </location>
    <ligand>
        <name>L-threonine</name>
        <dbReference type="ChEBI" id="CHEBI:57926"/>
    </ligand>
</feature>
<dbReference type="Gene3D" id="3.40.50.11030">
    <property type="entry name" value="Threonylcarbamoyl-AMP synthase, C-terminal domain"/>
    <property type="match status" value="1"/>
</dbReference>
<dbReference type="GeneID" id="25567859"/>
<dbReference type="GO" id="GO:0008033">
    <property type="term" value="P:tRNA processing"/>
    <property type="evidence" value="ECO:0007669"/>
    <property type="project" value="UniProtKB-KW"/>
</dbReference>
<evidence type="ECO:0000256" key="12">
    <source>
        <dbReference type="ARBA" id="ARBA00048366"/>
    </source>
</evidence>
<gene>
    <name evidence="16" type="ORF">AMSG_09387</name>
</gene>
<feature type="binding site" evidence="14">
    <location>
        <position position="224"/>
    </location>
    <ligand>
        <name>L-threonine</name>
        <dbReference type="ChEBI" id="CHEBI:57926"/>
    </ligand>
</feature>
<evidence type="ECO:0000256" key="13">
    <source>
        <dbReference type="PIRNR" id="PIRNR004930"/>
    </source>
</evidence>
<evidence type="ECO:0000313" key="16">
    <source>
        <dbReference type="EMBL" id="KNC53085.1"/>
    </source>
</evidence>
<keyword evidence="8 13" id="KW-0548">Nucleotidyltransferase</keyword>
<comment type="similarity">
    <text evidence="2 13">Belongs to the SUA5 family.</text>
</comment>
<dbReference type="STRING" id="461836.A0A0L0DLH4"/>
<dbReference type="Pfam" id="PF03481">
    <property type="entry name" value="Sua5_C"/>
    <property type="match status" value="1"/>
</dbReference>
<keyword evidence="5 13" id="KW-0963">Cytoplasm</keyword>
<evidence type="ECO:0000256" key="14">
    <source>
        <dbReference type="PIRSR" id="PIRSR004930-1"/>
    </source>
</evidence>
<evidence type="ECO:0000313" key="17">
    <source>
        <dbReference type="Proteomes" id="UP000054408"/>
    </source>
</evidence>
<evidence type="ECO:0000256" key="9">
    <source>
        <dbReference type="ARBA" id="ARBA00022741"/>
    </source>
</evidence>
<feature type="binding site" evidence="14">
    <location>
        <position position="164"/>
    </location>
    <ligand>
        <name>L-threonine</name>
        <dbReference type="ChEBI" id="CHEBI:57926"/>
    </ligand>
</feature>
<dbReference type="GO" id="GO:0006450">
    <property type="term" value="P:regulation of translational fidelity"/>
    <property type="evidence" value="ECO:0007669"/>
    <property type="project" value="TreeGrafter"/>
</dbReference>
<evidence type="ECO:0000256" key="6">
    <source>
        <dbReference type="ARBA" id="ARBA00022679"/>
    </source>
</evidence>
<organism evidence="16 17">
    <name type="scientific">Thecamonas trahens ATCC 50062</name>
    <dbReference type="NCBI Taxonomy" id="461836"/>
    <lineage>
        <taxon>Eukaryota</taxon>
        <taxon>Apusozoa</taxon>
        <taxon>Apusomonadida</taxon>
        <taxon>Apusomonadidae</taxon>
        <taxon>Thecamonas</taxon>
    </lineage>
</organism>
<dbReference type="NCBIfam" id="TIGR00057">
    <property type="entry name" value="L-threonylcarbamoyladenylate synthase"/>
    <property type="match status" value="1"/>
</dbReference>
<feature type="domain" description="YrdC-like" evidence="15">
    <location>
        <begin position="50"/>
        <end position="242"/>
    </location>
</feature>
<dbReference type="EMBL" id="GL349478">
    <property type="protein sequence ID" value="KNC53085.1"/>
    <property type="molecule type" value="Genomic_DNA"/>
</dbReference>
<comment type="subcellular location">
    <subcellularLocation>
        <location evidence="1 13">Cytoplasm</location>
    </subcellularLocation>
</comment>
<dbReference type="GO" id="GO:0000049">
    <property type="term" value="F:tRNA binding"/>
    <property type="evidence" value="ECO:0007669"/>
    <property type="project" value="TreeGrafter"/>
</dbReference>
<dbReference type="InterPro" id="IPR050156">
    <property type="entry name" value="TC-AMP_synthase_SUA5"/>
</dbReference>
<dbReference type="Pfam" id="PF01300">
    <property type="entry name" value="Sua5_yciO_yrdC"/>
    <property type="match status" value="1"/>
</dbReference>
<dbReference type="PANTHER" id="PTHR17490:SF16">
    <property type="entry name" value="THREONYLCARBAMOYL-AMP SYNTHASE"/>
    <property type="match status" value="1"/>
</dbReference>
<dbReference type="InterPro" id="IPR006070">
    <property type="entry name" value="Sua5-like_dom"/>
</dbReference>
<comment type="catalytic activity">
    <reaction evidence="12 13">
        <text>L-threonine + hydrogencarbonate + ATP = L-threonylcarbamoyladenylate + diphosphate + H2O</text>
        <dbReference type="Rhea" id="RHEA:36407"/>
        <dbReference type="ChEBI" id="CHEBI:15377"/>
        <dbReference type="ChEBI" id="CHEBI:17544"/>
        <dbReference type="ChEBI" id="CHEBI:30616"/>
        <dbReference type="ChEBI" id="CHEBI:33019"/>
        <dbReference type="ChEBI" id="CHEBI:57926"/>
        <dbReference type="ChEBI" id="CHEBI:73682"/>
        <dbReference type="EC" id="2.7.7.87"/>
    </reaction>
</comment>
<evidence type="ECO:0000256" key="10">
    <source>
        <dbReference type="ARBA" id="ARBA00022840"/>
    </source>
</evidence>
<dbReference type="GO" id="GO:0061710">
    <property type="term" value="F:L-threonylcarbamoyladenylate synthase"/>
    <property type="evidence" value="ECO:0007669"/>
    <property type="project" value="UniProtKB-EC"/>
</dbReference>
<name>A0A0L0DLH4_THETB</name>
<dbReference type="AlphaFoldDB" id="A0A0L0DLH4"/>
<dbReference type="OrthoDB" id="412787at2759"/>
<dbReference type="InterPro" id="IPR010923">
    <property type="entry name" value="T(6)A37_SUA5"/>
</dbReference>
<keyword evidence="10 13" id="KW-0067">ATP-binding</keyword>
<sequence>MAVAVGDWPATILHPSSGFHDDDQVGGHVYSRAETDTFECTSLYPLASLEASLAEPAAVLAGGGVVGFPTETVYGLGANALSADAVAGIFAAKRRPADNPLIVHVSGREMLAPLVDLDGVGASQRAVIDGLMTAFWPGPLTLLLPKSAAVPDEVTAGHPTVGVRMPSHSVARALIAAAGVPLAAPSANLSGRPSPTTAGHVLTDLGGRIPWVVDGGSCDFGLESTVVDPLREPPMVLRPGAVTLEQLRSVAPDMVVHSGEVEEAPATPGLKYTHYSPSAPVVVFDGGSPEAMSRSLASWCAETSAAAEAGAPTPRIGLVATRPDVVVPPTTARVIQLFDTDDRAGAAAAHGLFAALRELDEDGCTHIIIEGVSRAHFGLAVMNRALKAASRTVVCHEAGASS</sequence>
<feature type="binding site" evidence="14">
    <location>
        <position position="194"/>
    </location>
    <ligand>
        <name>ATP</name>
        <dbReference type="ChEBI" id="CHEBI:30616"/>
    </ligand>
</feature>
<keyword evidence="17" id="KW-1185">Reference proteome</keyword>
<feature type="binding site" evidence="14">
    <location>
        <position position="275"/>
    </location>
    <ligand>
        <name>ATP</name>
        <dbReference type="ChEBI" id="CHEBI:30616"/>
    </ligand>
</feature>
<evidence type="ECO:0000256" key="5">
    <source>
        <dbReference type="ARBA" id="ARBA00022490"/>
    </source>
</evidence>
<feature type="binding site" evidence="14">
    <location>
        <position position="160"/>
    </location>
    <ligand>
        <name>ATP</name>
        <dbReference type="ChEBI" id="CHEBI:30616"/>
    </ligand>
</feature>
<feature type="binding site" evidence="14">
    <location>
        <position position="186"/>
    </location>
    <ligand>
        <name>ATP</name>
        <dbReference type="ChEBI" id="CHEBI:30616"/>
    </ligand>
</feature>
<dbReference type="InterPro" id="IPR038385">
    <property type="entry name" value="Sua5/YwlC_C"/>
</dbReference>
<dbReference type="SUPFAM" id="SSF55821">
    <property type="entry name" value="YrdC/RibB"/>
    <property type="match status" value="1"/>
</dbReference>
<feature type="binding site" evidence="14">
    <location>
        <position position="72"/>
    </location>
    <ligand>
        <name>L-threonine</name>
        <dbReference type="ChEBI" id="CHEBI:57926"/>
    </ligand>
</feature>
<reference evidence="16 17" key="1">
    <citation type="submission" date="2010-05" db="EMBL/GenBank/DDBJ databases">
        <title>The Genome Sequence of Thecamonas trahens ATCC 50062.</title>
        <authorList>
            <consortium name="The Broad Institute Genome Sequencing Platform"/>
            <person name="Russ C."/>
            <person name="Cuomo C."/>
            <person name="Shea T."/>
            <person name="Young S.K."/>
            <person name="Zeng Q."/>
            <person name="Koehrsen M."/>
            <person name="Haas B."/>
            <person name="Borodovsky M."/>
            <person name="Guigo R."/>
            <person name="Alvarado L."/>
            <person name="Berlin A."/>
            <person name="Bochicchio J."/>
            <person name="Borenstein D."/>
            <person name="Chapman S."/>
            <person name="Chen Z."/>
            <person name="Freedman E."/>
            <person name="Gellesch M."/>
            <person name="Goldberg J."/>
            <person name="Griggs A."/>
            <person name="Gujja S."/>
            <person name="Heilman E."/>
            <person name="Heiman D."/>
            <person name="Hepburn T."/>
            <person name="Howarth C."/>
            <person name="Jen D."/>
            <person name="Larson L."/>
            <person name="Mehta T."/>
            <person name="Park D."/>
            <person name="Pearson M."/>
            <person name="Roberts A."/>
            <person name="Saif S."/>
            <person name="Shenoy N."/>
            <person name="Sisk P."/>
            <person name="Stolte C."/>
            <person name="Sykes S."/>
            <person name="Thomson T."/>
            <person name="Walk T."/>
            <person name="White J."/>
            <person name="Yandava C."/>
            <person name="Burger G."/>
            <person name="Gray M.W."/>
            <person name="Holland P.W.H."/>
            <person name="King N."/>
            <person name="Lang F.B.F."/>
            <person name="Roger A.J."/>
            <person name="Ruiz-Trillo I."/>
            <person name="Lander E."/>
            <person name="Nusbaum C."/>
        </authorList>
    </citation>
    <scope>NUCLEOTIDE SEQUENCE [LARGE SCALE GENOMIC DNA]</scope>
    <source>
        <strain evidence="16 17">ATCC 50062</strain>
    </source>
</reference>
<evidence type="ECO:0000256" key="4">
    <source>
        <dbReference type="ARBA" id="ARBA00015492"/>
    </source>
</evidence>
<dbReference type="FunFam" id="3.90.870.10:FF:000009">
    <property type="entry name" value="Threonylcarbamoyl-AMP synthase, putative"/>
    <property type="match status" value="1"/>
</dbReference>
<dbReference type="GO" id="GO:0005737">
    <property type="term" value="C:cytoplasm"/>
    <property type="evidence" value="ECO:0007669"/>
    <property type="project" value="UniProtKB-SubCell"/>
</dbReference>
<evidence type="ECO:0000256" key="8">
    <source>
        <dbReference type="ARBA" id="ARBA00022695"/>
    </source>
</evidence>
<feature type="binding site" evidence="14">
    <location>
        <position position="95"/>
    </location>
    <ligand>
        <name>ATP</name>
        <dbReference type="ChEBI" id="CHEBI:30616"/>
    </ligand>
</feature>
<feature type="binding site" evidence="14">
    <location>
        <position position="238"/>
    </location>
    <ligand>
        <name>ATP</name>
        <dbReference type="ChEBI" id="CHEBI:30616"/>
    </ligand>
</feature>
<proteinExistence type="inferred from homology"/>